<sequence length="171" mass="17178">MLIYRPALGLGATMAGEASTAPRVDATEMTGTTMRAGVGARGAGAGNATEGTAGAGAEIATAEETTSATRKGGNADAIARGQDLQVTGAGGKKGQRRDLRTGIARLELTVIAVVRLVAAVRAPALLAAVVQLLRVAKGRPVLLTASQALEDTPPARVLLVASRRRASSALV</sequence>
<evidence type="ECO:0000313" key="1">
    <source>
        <dbReference type="EMBL" id="CRX79046.1"/>
    </source>
</evidence>
<accession>A0A0H5FSV7</accession>
<reference evidence="1" key="1">
    <citation type="submission" date="2015-06" db="EMBL/GenBank/DDBJ databases">
        <title>Genetic Architecture Underlying Mating-Type Determination in the Yeast Leucosporidium scottii and the Evolution of Mating Systems in Basidiomycetes.</title>
        <authorList>
            <person name="Maia T.M."/>
            <person name="Lopes S."/>
            <person name="Almeida J.M.G.C.F."/>
            <person name="Rosa L.H."/>
            <person name="Sampaio J.P."/>
            <person name="Goncalves P."/>
            <person name="Coelho M.A."/>
        </authorList>
    </citation>
    <scope>NUCLEOTIDE SEQUENCE</scope>
</reference>
<proteinExistence type="predicted"/>
<dbReference type="EMBL" id="LN868506">
    <property type="protein sequence ID" value="CRX79046.1"/>
    <property type="molecule type" value="Genomic_DNA"/>
</dbReference>
<dbReference type="AlphaFoldDB" id="A0A0H5FSV7"/>
<protein>
    <submittedName>
        <fullName evidence="1">Uncharacterized protein</fullName>
    </submittedName>
</protein>
<organism evidence="1">
    <name type="scientific">Leucosporidium scottii</name>
    <dbReference type="NCBI Taxonomy" id="5278"/>
    <lineage>
        <taxon>Eukaryota</taxon>
        <taxon>Fungi</taxon>
        <taxon>Dikarya</taxon>
        <taxon>Basidiomycota</taxon>
        <taxon>Pucciniomycotina</taxon>
        <taxon>Microbotryomycetes</taxon>
        <taxon>Leucosporidiales</taxon>
        <taxon>Leucosporidium</taxon>
    </lineage>
</organism>
<name>A0A0H5FSV7_9BASI</name>